<feature type="repeat" description="ANK" evidence="3">
    <location>
        <begin position="107"/>
        <end position="129"/>
    </location>
</feature>
<reference evidence="4 5" key="1">
    <citation type="submission" date="2019-12" db="EMBL/GenBank/DDBJ databases">
        <authorList>
            <person name="Alioto T."/>
            <person name="Alioto T."/>
            <person name="Gomez Garrido J."/>
        </authorList>
    </citation>
    <scope>NUCLEOTIDE SEQUENCE [LARGE SCALE GENOMIC DNA]</scope>
</reference>
<evidence type="ECO:0000256" key="1">
    <source>
        <dbReference type="ARBA" id="ARBA00022737"/>
    </source>
</evidence>
<dbReference type="PANTHER" id="PTHR24186">
    <property type="entry name" value="PROTEIN PHOSPHATASE 1 REGULATORY SUBUNIT"/>
    <property type="match status" value="1"/>
</dbReference>
<dbReference type="InterPro" id="IPR002110">
    <property type="entry name" value="Ankyrin_rpt"/>
</dbReference>
<dbReference type="PROSITE" id="PS50297">
    <property type="entry name" value="ANK_REP_REGION"/>
    <property type="match status" value="3"/>
</dbReference>
<dbReference type="Gramene" id="OE9A013077T1">
    <property type="protein sequence ID" value="OE9A013077C1"/>
    <property type="gene ID" value="OE9A013077"/>
</dbReference>
<keyword evidence="5" id="KW-1185">Reference proteome</keyword>
<gene>
    <name evidence="4" type="ORF">OLEA9_A013077</name>
</gene>
<dbReference type="EMBL" id="CACTIH010001929">
    <property type="protein sequence ID" value="CAA2969037.1"/>
    <property type="molecule type" value="Genomic_DNA"/>
</dbReference>
<keyword evidence="2 3" id="KW-0040">ANK repeat</keyword>
<proteinExistence type="predicted"/>
<feature type="repeat" description="ANK" evidence="3">
    <location>
        <begin position="73"/>
        <end position="97"/>
    </location>
</feature>
<sequence>METLESMLFEAASQGNVDTLKKLVQEDPIILDRVIVNSFSDTPVHIAAILGHSDFVMDILRRRPEFARELNLCQSSPLHLASAKGYIEVVRVLLSANPLMCLVCDRNGLTPLHLAAIKGRIEVVKELVQAKHDAARVIMGQGQTILHLCVKYYQIEALKLLVNTIRDQDFTNCKDSDGNTILHLAVADKQVETVNFLLMESAMEVNAQNLRGMTTMDVLIRSRRDVRDDEIEETLKRAGAFGSMEKKSLVQINRNISSPGLNLSFDHFDFSSNVKGNRR</sequence>
<name>A0A8S0QTD8_OLEEU</name>
<dbReference type="PROSITE" id="PS50088">
    <property type="entry name" value="ANK_REPEAT"/>
    <property type="match status" value="3"/>
</dbReference>
<evidence type="ECO:0000256" key="2">
    <source>
        <dbReference type="ARBA" id="ARBA00023043"/>
    </source>
</evidence>
<dbReference type="Gene3D" id="1.25.40.20">
    <property type="entry name" value="Ankyrin repeat-containing domain"/>
    <property type="match status" value="1"/>
</dbReference>
<protein>
    <submittedName>
        <fullName evidence="4">Ankyrin repeat-containing BDA1-like</fullName>
    </submittedName>
</protein>
<dbReference type="InterPro" id="IPR036770">
    <property type="entry name" value="Ankyrin_rpt-contain_sf"/>
</dbReference>
<evidence type="ECO:0000313" key="4">
    <source>
        <dbReference type="EMBL" id="CAA2969037.1"/>
    </source>
</evidence>
<comment type="caution">
    <text evidence="4">The sequence shown here is derived from an EMBL/GenBank/DDBJ whole genome shotgun (WGS) entry which is preliminary data.</text>
</comment>
<dbReference type="OrthoDB" id="912033at2759"/>
<accession>A0A8S0QTD8</accession>
<feature type="repeat" description="ANK" evidence="3">
    <location>
        <begin position="177"/>
        <end position="210"/>
    </location>
</feature>
<dbReference type="GO" id="GO:0005886">
    <property type="term" value="C:plasma membrane"/>
    <property type="evidence" value="ECO:0007669"/>
    <property type="project" value="TreeGrafter"/>
</dbReference>
<organism evidence="4 5">
    <name type="scientific">Olea europaea subsp. europaea</name>
    <dbReference type="NCBI Taxonomy" id="158383"/>
    <lineage>
        <taxon>Eukaryota</taxon>
        <taxon>Viridiplantae</taxon>
        <taxon>Streptophyta</taxon>
        <taxon>Embryophyta</taxon>
        <taxon>Tracheophyta</taxon>
        <taxon>Spermatophyta</taxon>
        <taxon>Magnoliopsida</taxon>
        <taxon>eudicotyledons</taxon>
        <taxon>Gunneridae</taxon>
        <taxon>Pentapetalae</taxon>
        <taxon>asterids</taxon>
        <taxon>lamiids</taxon>
        <taxon>Lamiales</taxon>
        <taxon>Oleaceae</taxon>
        <taxon>Oleeae</taxon>
        <taxon>Olea</taxon>
    </lineage>
</organism>
<dbReference type="SMART" id="SM00248">
    <property type="entry name" value="ANK"/>
    <property type="match status" value="6"/>
</dbReference>
<dbReference type="SUPFAM" id="SSF48403">
    <property type="entry name" value="Ankyrin repeat"/>
    <property type="match status" value="1"/>
</dbReference>
<dbReference type="Pfam" id="PF12796">
    <property type="entry name" value="Ank_2"/>
    <property type="match status" value="2"/>
</dbReference>
<dbReference type="AlphaFoldDB" id="A0A8S0QTD8"/>
<dbReference type="Proteomes" id="UP000594638">
    <property type="component" value="Unassembled WGS sequence"/>
</dbReference>
<dbReference type="PANTHER" id="PTHR24186:SF37">
    <property type="entry name" value="PGG DOMAIN-CONTAINING PROTEIN"/>
    <property type="match status" value="1"/>
</dbReference>
<evidence type="ECO:0000256" key="3">
    <source>
        <dbReference type="PROSITE-ProRule" id="PRU00023"/>
    </source>
</evidence>
<evidence type="ECO:0000313" key="5">
    <source>
        <dbReference type="Proteomes" id="UP000594638"/>
    </source>
</evidence>
<keyword evidence="1" id="KW-0677">Repeat</keyword>